<dbReference type="PANTHER" id="PTHR33337:SF40">
    <property type="entry name" value="CENP-V_GFA DOMAIN-CONTAINING PROTEIN-RELATED"/>
    <property type="match status" value="1"/>
</dbReference>
<sequence length="133" mass="14370">MDETASGTCLCGTVEFRITGGFKYFFLCHCTRCRKDSGSAHSANLFSTSAKLEWLAGGEHVATFRLPDTRHVKAFCRRCGSALPVVQDGILSVPAGALDTELTLRPNAHICTSSRAGWDEKLHELPCIDGLPG</sequence>
<gene>
    <name evidence="2" type="ORF">KYE46_01465</name>
</gene>
<accession>A0A8F6TWY9</accession>
<evidence type="ECO:0000313" key="3">
    <source>
        <dbReference type="Proteomes" id="UP000825009"/>
    </source>
</evidence>
<protein>
    <submittedName>
        <fullName evidence="2">GFA family protein</fullName>
    </submittedName>
</protein>
<evidence type="ECO:0000259" key="1">
    <source>
        <dbReference type="PROSITE" id="PS51891"/>
    </source>
</evidence>
<keyword evidence="3" id="KW-1185">Reference proteome</keyword>
<dbReference type="RefSeq" id="WP_219002975.1">
    <property type="nucleotide sequence ID" value="NZ_CP079194.1"/>
</dbReference>
<reference evidence="2 3" key="1">
    <citation type="submission" date="2021-07" db="EMBL/GenBank/DDBJ databases">
        <title>A novel Jannaschia species isolated from marine dinoflagellate Ceratoperidinium margalefii.</title>
        <authorList>
            <person name="Jiang Y."/>
            <person name="Li Z."/>
        </authorList>
    </citation>
    <scope>NUCLEOTIDE SEQUENCE [LARGE SCALE GENOMIC DNA]</scope>
    <source>
        <strain evidence="2 3">J12C1-MA-4</strain>
    </source>
</reference>
<dbReference type="AlphaFoldDB" id="A0A8F6TWY9"/>
<dbReference type="KEGG" id="gce:KYE46_01465"/>
<organism evidence="2 3">
    <name type="scientific">Gymnodinialimonas ceratoperidinii</name>
    <dbReference type="NCBI Taxonomy" id="2856823"/>
    <lineage>
        <taxon>Bacteria</taxon>
        <taxon>Pseudomonadati</taxon>
        <taxon>Pseudomonadota</taxon>
        <taxon>Alphaproteobacteria</taxon>
        <taxon>Rhodobacterales</taxon>
        <taxon>Paracoccaceae</taxon>
        <taxon>Gymnodinialimonas</taxon>
    </lineage>
</organism>
<dbReference type="Proteomes" id="UP000825009">
    <property type="component" value="Chromosome"/>
</dbReference>
<dbReference type="Pfam" id="PF04828">
    <property type="entry name" value="GFA"/>
    <property type="match status" value="1"/>
</dbReference>
<dbReference type="InterPro" id="IPR006913">
    <property type="entry name" value="CENP-V/GFA"/>
</dbReference>
<dbReference type="PANTHER" id="PTHR33337">
    <property type="entry name" value="GFA DOMAIN-CONTAINING PROTEIN"/>
    <property type="match status" value="1"/>
</dbReference>
<name>A0A8F6TWY9_9RHOB</name>
<feature type="domain" description="CENP-V/GFA" evidence="1">
    <location>
        <begin position="5"/>
        <end position="119"/>
    </location>
</feature>
<dbReference type="PROSITE" id="PS51891">
    <property type="entry name" value="CENP_V_GFA"/>
    <property type="match status" value="1"/>
</dbReference>
<proteinExistence type="predicted"/>
<evidence type="ECO:0000313" key="2">
    <source>
        <dbReference type="EMBL" id="QXT39958.1"/>
    </source>
</evidence>
<dbReference type="GO" id="GO:0016846">
    <property type="term" value="F:carbon-sulfur lyase activity"/>
    <property type="evidence" value="ECO:0007669"/>
    <property type="project" value="InterPro"/>
</dbReference>
<dbReference type="EMBL" id="CP079194">
    <property type="protein sequence ID" value="QXT39958.1"/>
    <property type="molecule type" value="Genomic_DNA"/>
</dbReference>